<name>A0A652YIS5_NOCGL</name>
<dbReference type="EMBL" id="VNIQ01000009">
    <property type="protein sequence ID" value="TYQ01082.1"/>
    <property type="molecule type" value="Genomic_DNA"/>
</dbReference>
<sequence length="113" mass="12289">MASQESGELFVDPKVAKPMVAACDAWIGELKLMVVLSERLSDVKGMGTLESGRALADKFAKKAIGGEDSLEKSLDSHIAVVKEMRAYFQACIDRYESVDTENAAAHGRLEILE</sequence>
<gene>
    <name evidence="1" type="ORF">FNL38_10996</name>
</gene>
<organism evidence="1">
    <name type="scientific">Nocardia globerula</name>
    <dbReference type="NCBI Taxonomy" id="1818"/>
    <lineage>
        <taxon>Bacteria</taxon>
        <taxon>Bacillati</taxon>
        <taxon>Actinomycetota</taxon>
        <taxon>Actinomycetes</taxon>
        <taxon>Mycobacteriales</taxon>
        <taxon>Nocardiaceae</taxon>
        <taxon>Nocardia</taxon>
    </lineage>
</organism>
<accession>A0A652YIS5</accession>
<proteinExistence type="predicted"/>
<evidence type="ECO:0000313" key="1">
    <source>
        <dbReference type="EMBL" id="TYQ01082.1"/>
    </source>
</evidence>
<comment type="caution">
    <text evidence="1">The sequence shown here is derived from an EMBL/GenBank/DDBJ whole genome shotgun (WGS) entry which is preliminary data.</text>
</comment>
<dbReference type="AlphaFoldDB" id="A0A652YIS5"/>
<reference evidence="1" key="1">
    <citation type="submission" date="2019-07" db="EMBL/GenBank/DDBJ databases">
        <title>Genomic Encyclopedia of Type Strains, Phase IV (KMG-IV): sequencing the most valuable type-strain genomes for metagenomic binning, comparative biology and taxonomic classification.</title>
        <authorList>
            <person name="Goeker M."/>
        </authorList>
    </citation>
    <scope>NUCLEOTIDE SEQUENCE</scope>
    <source>
        <strain evidence="1">DSM 44596</strain>
    </source>
</reference>
<evidence type="ECO:0008006" key="2">
    <source>
        <dbReference type="Google" id="ProtNLM"/>
    </source>
</evidence>
<protein>
    <recommendedName>
        <fullName evidence="2">Excreted virulence factor EspC (Type VII ESX diderm)</fullName>
    </recommendedName>
</protein>